<proteinExistence type="predicted"/>
<organism evidence="1 2">
    <name type="scientific">Metabacillus malikii</name>
    <dbReference type="NCBI Taxonomy" id="1504265"/>
    <lineage>
        <taxon>Bacteria</taxon>
        <taxon>Bacillati</taxon>
        <taxon>Bacillota</taxon>
        <taxon>Bacilli</taxon>
        <taxon>Bacillales</taxon>
        <taxon>Bacillaceae</taxon>
        <taxon>Metabacillus</taxon>
    </lineage>
</organism>
<protein>
    <submittedName>
        <fullName evidence="1">Uncharacterized protein</fullName>
    </submittedName>
</protein>
<comment type="caution">
    <text evidence="1">The sequence shown here is derived from an EMBL/GenBank/DDBJ whole genome shotgun (WGS) entry which is preliminary data.</text>
</comment>
<dbReference type="EMBL" id="JAUSUD010000001">
    <property type="protein sequence ID" value="MDQ0229206.1"/>
    <property type="molecule type" value="Genomic_DNA"/>
</dbReference>
<accession>A0ABT9ZBM5</accession>
<name>A0ABT9ZBM5_9BACI</name>
<sequence length="115" mass="13670">MIDCYALNVVSSKEVYFYYYDDSFLVQLNEMNEAIRYRIEGDTISQFIFDKTGLIGQIDMYTIKRFRIRNRTIIPKEKIQLTDENGKPIKGPIFMRGSFIYAYGKDGIYKRDFKD</sequence>
<keyword evidence="2" id="KW-1185">Reference proteome</keyword>
<evidence type="ECO:0000313" key="1">
    <source>
        <dbReference type="EMBL" id="MDQ0229206.1"/>
    </source>
</evidence>
<dbReference type="Proteomes" id="UP001234495">
    <property type="component" value="Unassembled WGS sequence"/>
</dbReference>
<gene>
    <name evidence="1" type="ORF">J2S19_000456</name>
</gene>
<reference evidence="1 2" key="1">
    <citation type="submission" date="2023-07" db="EMBL/GenBank/DDBJ databases">
        <title>Genomic Encyclopedia of Type Strains, Phase IV (KMG-IV): sequencing the most valuable type-strain genomes for metagenomic binning, comparative biology and taxonomic classification.</title>
        <authorList>
            <person name="Goeker M."/>
        </authorList>
    </citation>
    <scope>NUCLEOTIDE SEQUENCE [LARGE SCALE GENOMIC DNA]</scope>
    <source>
        <strain evidence="1 2">DSM 29005</strain>
    </source>
</reference>
<evidence type="ECO:0000313" key="2">
    <source>
        <dbReference type="Proteomes" id="UP001234495"/>
    </source>
</evidence>